<organism evidence="3 4">
    <name type="scientific">Camelina sativa</name>
    <name type="common">False flax</name>
    <name type="synonym">Myagrum sativum</name>
    <dbReference type="NCBI Taxonomy" id="90675"/>
    <lineage>
        <taxon>Eukaryota</taxon>
        <taxon>Viridiplantae</taxon>
        <taxon>Streptophyta</taxon>
        <taxon>Embryophyta</taxon>
        <taxon>Tracheophyta</taxon>
        <taxon>Spermatophyta</taxon>
        <taxon>Magnoliopsida</taxon>
        <taxon>eudicotyledons</taxon>
        <taxon>Gunneridae</taxon>
        <taxon>Pentapetalae</taxon>
        <taxon>rosids</taxon>
        <taxon>malvids</taxon>
        <taxon>Brassicales</taxon>
        <taxon>Brassicaceae</taxon>
        <taxon>Camelineae</taxon>
        <taxon>Camelina</taxon>
    </lineage>
</organism>
<protein>
    <submittedName>
        <fullName evidence="4">Uncharacterized protein LOC109125587</fullName>
    </submittedName>
</protein>
<keyword evidence="3" id="KW-1185">Reference proteome</keyword>
<gene>
    <name evidence="4" type="primary">LOC109125587</name>
</gene>
<dbReference type="GeneID" id="109125587"/>
<dbReference type="InterPro" id="IPR053313">
    <property type="entry name" value="RGF"/>
</dbReference>
<proteinExistence type="predicted"/>
<feature type="chain" id="PRO_5045156101" evidence="2">
    <location>
        <begin position="28"/>
        <end position="144"/>
    </location>
</feature>
<dbReference type="PANTHER" id="PTHR34961:SF1">
    <property type="entry name" value="ROOT MERISTEM GROWTH FACTOR 10"/>
    <property type="match status" value="1"/>
</dbReference>
<sequence length="144" mass="16575">MDMLRSACFYFLLIVSVILSRSPICDCRHLGHIQKKLSVNRDHLTKNNEEITKLEAQSTNKTNNLSSQAHAVVNRGDINGQTNMKKTKDVHRVKRASDKMVSSKRGSRTWKIPKYSKKQPRSDQEHPGFNLDYMQPTTHPPHHN</sequence>
<evidence type="ECO:0000256" key="2">
    <source>
        <dbReference type="SAM" id="SignalP"/>
    </source>
</evidence>
<dbReference type="PANTHER" id="PTHR34961">
    <property type="entry name" value="TRANSMEMBRANE PROTEIN"/>
    <property type="match status" value="1"/>
</dbReference>
<keyword evidence="2" id="KW-0732">Signal</keyword>
<feature type="signal peptide" evidence="2">
    <location>
        <begin position="1"/>
        <end position="27"/>
    </location>
</feature>
<name>A0ABM1Q8G6_CAMSA</name>
<accession>A0ABM1Q8G6</accession>
<dbReference type="Proteomes" id="UP000694864">
    <property type="component" value="Chromosome 7"/>
</dbReference>
<dbReference type="RefSeq" id="XP_019083054.1">
    <property type="nucleotide sequence ID" value="XM_019227509.1"/>
</dbReference>
<evidence type="ECO:0000256" key="1">
    <source>
        <dbReference type="SAM" id="MobiDB-lite"/>
    </source>
</evidence>
<feature type="region of interest" description="Disordered" evidence="1">
    <location>
        <begin position="75"/>
        <end position="144"/>
    </location>
</feature>
<evidence type="ECO:0000313" key="4">
    <source>
        <dbReference type="RefSeq" id="XP_019083054.1"/>
    </source>
</evidence>
<reference evidence="3" key="1">
    <citation type="journal article" date="2014" name="Nat. Commun.">
        <title>The emerging biofuel crop Camelina sativa retains a highly undifferentiated hexaploid genome structure.</title>
        <authorList>
            <person name="Kagale S."/>
            <person name="Koh C."/>
            <person name="Nixon J."/>
            <person name="Bollina V."/>
            <person name="Clarke W.E."/>
            <person name="Tuteja R."/>
            <person name="Spillane C."/>
            <person name="Robinson S.J."/>
            <person name="Links M.G."/>
            <person name="Clarke C."/>
            <person name="Higgins E.E."/>
            <person name="Huebert T."/>
            <person name="Sharpe A.G."/>
            <person name="Parkin I.A."/>
        </authorList>
    </citation>
    <scope>NUCLEOTIDE SEQUENCE [LARGE SCALE GENOMIC DNA]</scope>
    <source>
        <strain evidence="3">cv. DH55</strain>
    </source>
</reference>
<reference evidence="4" key="2">
    <citation type="submission" date="2025-08" db="UniProtKB">
        <authorList>
            <consortium name="RefSeq"/>
        </authorList>
    </citation>
    <scope>IDENTIFICATION</scope>
    <source>
        <tissue evidence="4">Leaf</tissue>
    </source>
</reference>
<evidence type="ECO:0000313" key="3">
    <source>
        <dbReference type="Proteomes" id="UP000694864"/>
    </source>
</evidence>